<feature type="compositionally biased region" description="Polar residues" evidence="2">
    <location>
        <begin position="232"/>
        <end position="256"/>
    </location>
</feature>
<evidence type="ECO:0000259" key="3">
    <source>
        <dbReference type="Pfam" id="PF07223"/>
    </source>
</evidence>
<evidence type="ECO:0000256" key="1">
    <source>
        <dbReference type="SAM" id="Coils"/>
    </source>
</evidence>
<evidence type="ECO:0000256" key="2">
    <source>
        <dbReference type="SAM" id="MobiDB-lite"/>
    </source>
</evidence>
<feature type="compositionally biased region" description="Pro residues" evidence="2">
    <location>
        <begin position="291"/>
        <end position="327"/>
    </location>
</feature>
<name>A0A7J0E9P3_9ERIC</name>
<gene>
    <name evidence="4" type="ORF">Acr_02g0013600</name>
</gene>
<keyword evidence="5" id="KW-1185">Reference proteome</keyword>
<proteinExistence type="predicted"/>
<dbReference type="Proteomes" id="UP000585474">
    <property type="component" value="Unassembled WGS sequence"/>
</dbReference>
<dbReference type="GO" id="GO:0016301">
    <property type="term" value="F:kinase activity"/>
    <property type="evidence" value="ECO:0007669"/>
    <property type="project" value="UniProtKB-KW"/>
</dbReference>
<keyword evidence="4" id="KW-0418">Kinase</keyword>
<feature type="compositionally biased region" description="Pro residues" evidence="2">
    <location>
        <begin position="259"/>
        <end position="281"/>
    </location>
</feature>
<keyword evidence="1" id="KW-0175">Coiled coil</keyword>
<comment type="caution">
    <text evidence="4">The sequence shown here is derived from an EMBL/GenBank/DDBJ whole genome shotgun (WGS) entry which is preliminary data.</text>
</comment>
<feature type="compositionally biased region" description="Low complexity" evidence="2">
    <location>
        <begin position="211"/>
        <end position="228"/>
    </location>
</feature>
<feature type="coiled-coil region" evidence="1">
    <location>
        <begin position="130"/>
        <end position="157"/>
    </location>
</feature>
<dbReference type="PANTHER" id="PTHR31805:SF14">
    <property type="entry name" value="RECEPTOR-LIKE KINASE, PUTATIVE (DUF1421)-RELATED"/>
    <property type="match status" value="1"/>
</dbReference>
<feature type="domain" description="DUF1421" evidence="3">
    <location>
        <begin position="467"/>
        <end position="509"/>
    </location>
</feature>
<dbReference type="InterPro" id="IPR010820">
    <property type="entry name" value="DUF1421"/>
</dbReference>
<dbReference type="AlphaFoldDB" id="A0A7J0E9P3"/>
<feature type="compositionally biased region" description="Polar residues" evidence="2">
    <location>
        <begin position="400"/>
        <end position="416"/>
    </location>
</feature>
<organism evidence="4 5">
    <name type="scientific">Actinidia rufa</name>
    <dbReference type="NCBI Taxonomy" id="165716"/>
    <lineage>
        <taxon>Eukaryota</taxon>
        <taxon>Viridiplantae</taxon>
        <taxon>Streptophyta</taxon>
        <taxon>Embryophyta</taxon>
        <taxon>Tracheophyta</taxon>
        <taxon>Spermatophyta</taxon>
        <taxon>Magnoliopsida</taxon>
        <taxon>eudicotyledons</taxon>
        <taxon>Gunneridae</taxon>
        <taxon>Pentapetalae</taxon>
        <taxon>asterids</taxon>
        <taxon>Ericales</taxon>
        <taxon>Actinidiaceae</taxon>
        <taxon>Actinidia</taxon>
    </lineage>
</organism>
<feature type="compositionally biased region" description="Gly residues" evidence="2">
    <location>
        <begin position="450"/>
        <end position="459"/>
    </location>
</feature>
<sequence length="521" mass="56826">MNTSQFMDKQIRDLSNSKNNNDFIAIALMDTQQDHIGTGKIHDIEPSYDFQQPSQQTNLDSNGVLLTRVWNSAVSKTYNADVGSKNYSSLDTAEHAKNILEKDRNADDAALVSEIDRTMKKHADNILHALEGVSARISQLESRTRHLENSVDDLKISAGNNHGSTDGQLRQLENILREVQAGVQFITDKQEMITKIKPQSETQKILRSENLQQSAPAPQQSHQQLPLPTIQPPSTLSPPNAFPTASQQNLPPSVQLPNQFPPNPIPPMPQREPYFPPPGQSPEPVNQHFQLPPPQQSLPPLPAAPPPTQHQPPPHPQYSQPPPPPQNQPSLSAVYIPQPQTSLGHHPEERPYAPPQNYPPSLHQPPPSPTGNPPSQHFYGSHMFEPPSSSPNPGFPLSYGPSSGTNELHSYSGSMKQQQLSSAAAQGSGSAYPQLPTARILPQALPTASGVGGGSGSAGSGNNRVPIDDVVDKLSTMGFTRDQVRATVRKLIDNGQSVDLNVVLDKLNDGEGQPQRHWYGR</sequence>
<reference evidence="4 5" key="1">
    <citation type="submission" date="2019-07" db="EMBL/GenBank/DDBJ databases">
        <title>De Novo Assembly of kiwifruit Actinidia rufa.</title>
        <authorList>
            <person name="Sugita-Konishi S."/>
            <person name="Sato K."/>
            <person name="Mori E."/>
            <person name="Abe Y."/>
            <person name="Kisaki G."/>
            <person name="Hamano K."/>
            <person name="Suezawa K."/>
            <person name="Otani M."/>
            <person name="Fukuda T."/>
            <person name="Manabe T."/>
            <person name="Gomi K."/>
            <person name="Tabuchi M."/>
            <person name="Akimitsu K."/>
            <person name="Kataoka I."/>
        </authorList>
    </citation>
    <scope>NUCLEOTIDE SEQUENCE [LARGE SCALE GENOMIC DNA]</scope>
    <source>
        <strain evidence="5">cv. Fuchu</strain>
    </source>
</reference>
<dbReference type="EMBL" id="BJWL01000002">
    <property type="protein sequence ID" value="GFY83120.1"/>
    <property type="molecule type" value="Genomic_DNA"/>
</dbReference>
<keyword evidence="4" id="KW-0675">Receptor</keyword>
<dbReference type="Pfam" id="PF07223">
    <property type="entry name" value="DUF1421"/>
    <property type="match status" value="1"/>
</dbReference>
<evidence type="ECO:0000313" key="4">
    <source>
        <dbReference type="EMBL" id="GFY83120.1"/>
    </source>
</evidence>
<dbReference type="OrthoDB" id="515416at2759"/>
<feature type="region of interest" description="Disordered" evidence="2">
    <location>
        <begin position="209"/>
        <end position="465"/>
    </location>
</feature>
<accession>A0A7J0E9P3</accession>
<feature type="compositionally biased region" description="Low complexity" evidence="2">
    <location>
        <begin position="417"/>
        <end position="431"/>
    </location>
</feature>
<dbReference type="PRINTS" id="PR01217">
    <property type="entry name" value="PRICHEXTENSN"/>
</dbReference>
<protein>
    <submittedName>
        <fullName evidence="4">Proline-rich receptor-like kinase, putative (DUF1421)</fullName>
    </submittedName>
</protein>
<evidence type="ECO:0000313" key="5">
    <source>
        <dbReference type="Proteomes" id="UP000585474"/>
    </source>
</evidence>
<feature type="compositionally biased region" description="Pro residues" evidence="2">
    <location>
        <begin position="352"/>
        <end position="372"/>
    </location>
</feature>
<dbReference type="PANTHER" id="PTHR31805">
    <property type="entry name" value="RECEPTOR-LIKE KINASE, PUTATIVE (DUF1421)-RELATED"/>
    <property type="match status" value="1"/>
</dbReference>
<keyword evidence="4" id="KW-0808">Transferase</keyword>